<dbReference type="SUPFAM" id="SSF50998">
    <property type="entry name" value="Quinoprotein alcohol dehydrogenase-like"/>
    <property type="match status" value="1"/>
</dbReference>
<feature type="chain" id="PRO_5004071744" evidence="2">
    <location>
        <begin position="35"/>
        <end position="444"/>
    </location>
</feature>
<reference evidence="4 5" key="1">
    <citation type="journal article" date="2013" name="Mar. Genomics">
        <title>Expression of sulfatases in Rhodopirellula baltica and the diversity of sulfatases in the genus Rhodopirellula.</title>
        <authorList>
            <person name="Wegner C.E."/>
            <person name="Richter-Heitmann T."/>
            <person name="Klindworth A."/>
            <person name="Klockow C."/>
            <person name="Richter M."/>
            <person name="Achstetter T."/>
            <person name="Glockner F.O."/>
            <person name="Harder J."/>
        </authorList>
    </citation>
    <scope>NUCLEOTIDE SEQUENCE [LARGE SCALE GENOMIC DNA]</scope>
    <source>
        <strain evidence="4 5">SH398</strain>
    </source>
</reference>
<dbReference type="PANTHER" id="PTHR34512:SF30">
    <property type="entry name" value="OUTER MEMBRANE PROTEIN ASSEMBLY FACTOR BAMB"/>
    <property type="match status" value="1"/>
</dbReference>
<dbReference type="InterPro" id="IPR018391">
    <property type="entry name" value="PQQ_b-propeller_rpt"/>
</dbReference>
<evidence type="ECO:0000313" key="4">
    <source>
        <dbReference type="EMBL" id="EMI29304.1"/>
    </source>
</evidence>
<dbReference type="PATRIC" id="fig|1263868.3.peg.26"/>
<sequence length="444" mass="48875">MDWLTTSFSRSDPDMRLRVSRLLLAVFCFSLAPAGTPVHSAEPNRLESSSWNQWRGPNRDGTLAQPTAWPDRLSGNIEKAWSVALGPSYSGPVMVDGLVFTTETVNKQFERVTAYDIATGDLRWEHQWEGSMSVPFFAAANGDWIRATPACVPGYLVVLGMRDVLVCLDTETGEERWKIDFPAETGSALQPFGAACSPLIHDGAVYVQVGAGLTKLSLESGEVLWTVLSGGEDMMSRGAFSSPSIATLAGQEQLLVQTREELCGVSLESGDVLWRETIEAFRGMNILTPLAIGDSVFTAAHSGKSQLFDIQRGDSTKAWAANERWNQKTQGYMSSPVVVDDHVYLHLKNERFTCLSVADGSIQWTSPPVGKYWSMVRNENRILSLSADGKLRLIDANPSELNVLDTQEVAEDSWAHLAVSSEADQPLILIRALNSLTAYRWKNR</sequence>
<evidence type="ECO:0000313" key="5">
    <source>
        <dbReference type="Proteomes" id="UP000011996"/>
    </source>
</evidence>
<feature type="region of interest" description="Disordered" evidence="1">
    <location>
        <begin position="39"/>
        <end position="64"/>
    </location>
</feature>
<organism evidence="4 5">
    <name type="scientific">Rhodopirellula europaea SH398</name>
    <dbReference type="NCBI Taxonomy" id="1263868"/>
    <lineage>
        <taxon>Bacteria</taxon>
        <taxon>Pseudomonadati</taxon>
        <taxon>Planctomycetota</taxon>
        <taxon>Planctomycetia</taxon>
        <taxon>Pirellulales</taxon>
        <taxon>Pirellulaceae</taxon>
        <taxon>Rhodopirellula</taxon>
    </lineage>
</organism>
<keyword evidence="2" id="KW-0732">Signal</keyword>
<proteinExistence type="predicted"/>
<dbReference type="STRING" id="1263868.RESH_00024"/>
<evidence type="ECO:0000259" key="3">
    <source>
        <dbReference type="Pfam" id="PF13360"/>
    </source>
</evidence>
<dbReference type="Gene3D" id="2.130.10.10">
    <property type="entry name" value="YVTN repeat-like/Quinoprotein amine dehydrogenase"/>
    <property type="match status" value="1"/>
</dbReference>
<comment type="caution">
    <text evidence="4">The sequence shown here is derived from an EMBL/GenBank/DDBJ whole genome shotgun (WGS) entry which is preliminary data.</text>
</comment>
<feature type="compositionally biased region" description="Polar residues" evidence="1">
    <location>
        <begin position="46"/>
        <end position="55"/>
    </location>
</feature>
<dbReference type="InterPro" id="IPR002372">
    <property type="entry name" value="PQQ_rpt_dom"/>
</dbReference>
<dbReference type="Pfam" id="PF13360">
    <property type="entry name" value="PQQ_2"/>
    <property type="match status" value="1"/>
</dbReference>
<dbReference type="SMART" id="SM00564">
    <property type="entry name" value="PQQ"/>
    <property type="match status" value="4"/>
</dbReference>
<evidence type="ECO:0000256" key="2">
    <source>
        <dbReference type="SAM" id="SignalP"/>
    </source>
</evidence>
<feature type="domain" description="Pyrrolo-quinoline quinone repeat" evidence="3">
    <location>
        <begin position="110"/>
        <end position="365"/>
    </location>
</feature>
<dbReference type="PANTHER" id="PTHR34512">
    <property type="entry name" value="CELL SURFACE PROTEIN"/>
    <property type="match status" value="1"/>
</dbReference>
<dbReference type="AlphaFoldDB" id="M5SSR7"/>
<feature type="signal peptide" evidence="2">
    <location>
        <begin position="1"/>
        <end position="34"/>
    </location>
</feature>
<accession>M5SSR7</accession>
<dbReference type="InterPro" id="IPR015943">
    <property type="entry name" value="WD40/YVTN_repeat-like_dom_sf"/>
</dbReference>
<protein>
    <submittedName>
        <fullName evidence="4">Pyrrolo-quinoline quinone</fullName>
    </submittedName>
</protein>
<name>M5SSR7_9BACT</name>
<gene>
    <name evidence="4" type="ORF">RESH_00024</name>
</gene>
<dbReference type="Proteomes" id="UP000011996">
    <property type="component" value="Unassembled WGS sequence"/>
</dbReference>
<dbReference type="EMBL" id="ANOF01000003">
    <property type="protein sequence ID" value="EMI29304.1"/>
    <property type="molecule type" value="Genomic_DNA"/>
</dbReference>
<dbReference type="InterPro" id="IPR011047">
    <property type="entry name" value="Quinoprotein_ADH-like_sf"/>
</dbReference>
<evidence type="ECO:0000256" key="1">
    <source>
        <dbReference type="SAM" id="MobiDB-lite"/>
    </source>
</evidence>